<evidence type="ECO:0000313" key="3">
    <source>
        <dbReference type="Proteomes" id="UP000005237"/>
    </source>
</evidence>
<dbReference type="EnsemblMetazoa" id="CJA39008.1">
    <property type="protein sequence ID" value="CJA39008.1"/>
    <property type="gene ID" value="WBGene00214855"/>
</dbReference>
<protein>
    <submittedName>
        <fullName evidence="2">Uncharacterized protein</fullName>
    </submittedName>
</protein>
<dbReference type="Proteomes" id="UP000005237">
    <property type="component" value="Unassembled WGS sequence"/>
</dbReference>
<name>A0A8R1EPA0_CAEJA</name>
<sequence>MAPTKPTSKPTLPSEPPTAMPMDQSGPLELDDVPNQNLGSLEFSFTCLHNKKSPDEPSDDLNSFLRETPHR</sequence>
<proteinExistence type="predicted"/>
<reference evidence="2" key="2">
    <citation type="submission" date="2022-06" db="UniProtKB">
        <authorList>
            <consortium name="EnsemblMetazoa"/>
        </authorList>
    </citation>
    <scope>IDENTIFICATION</scope>
    <source>
        <strain evidence="2">DF5081</strain>
    </source>
</reference>
<reference evidence="3" key="1">
    <citation type="submission" date="2010-08" db="EMBL/GenBank/DDBJ databases">
        <authorList>
            <consortium name="Caenorhabditis japonica Sequencing Consortium"/>
            <person name="Wilson R.K."/>
        </authorList>
    </citation>
    <scope>NUCLEOTIDE SEQUENCE [LARGE SCALE GENOMIC DNA]</scope>
    <source>
        <strain evidence="3">DF5081</strain>
    </source>
</reference>
<dbReference type="AlphaFoldDB" id="A0A8R1EPA0"/>
<accession>A0A8R1EPA0</accession>
<evidence type="ECO:0000313" key="2">
    <source>
        <dbReference type="EnsemblMetazoa" id="CJA39008.1"/>
    </source>
</evidence>
<feature type="compositionally biased region" description="Low complexity" evidence="1">
    <location>
        <begin position="1"/>
        <end position="12"/>
    </location>
</feature>
<feature type="region of interest" description="Disordered" evidence="1">
    <location>
        <begin position="1"/>
        <end position="71"/>
    </location>
</feature>
<keyword evidence="3" id="KW-1185">Reference proteome</keyword>
<evidence type="ECO:0000256" key="1">
    <source>
        <dbReference type="SAM" id="MobiDB-lite"/>
    </source>
</evidence>
<organism evidence="2 3">
    <name type="scientific">Caenorhabditis japonica</name>
    <dbReference type="NCBI Taxonomy" id="281687"/>
    <lineage>
        <taxon>Eukaryota</taxon>
        <taxon>Metazoa</taxon>
        <taxon>Ecdysozoa</taxon>
        <taxon>Nematoda</taxon>
        <taxon>Chromadorea</taxon>
        <taxon>Rhabditida</taxon>
        <taxon>Rhabditina</taxon>
        <taxon>Rhabditomorpha</taxon>
        <taxon>Rhabditoidea</taxon>
        <taxon>Rhabditidae</taxon>
        <taxon>Peloderinae</taxon>
        <taxon>Caenorhabditis</taxon>
    </lineage>
</organism>